<comment type="caution">
    <text evidence="4">The sequence shown here is derived from an EMBL/GenBank/DDBJ whole genome shotgun (WGS) entry which is preliminary data.</text>
</comment>
<organism evidence="4 5">
    <name type="scientific">Jiella mangrovi</name>
    <dbReference type="NCBI Taxonomy" id="2821407"/>
    <lineage>
        <taxon>Bacteria</taxon>
        <taxon>Pseudomonadati</taxon>
        <taxon>Pseudomonadota</taxon>
        <taxon>Alphaproteobacteria</taxon>
        <taxon>Hyphomicrobiales</taxon>
        <taxon>Aurantimonadaceae</taxon>
        <taxon>Jiella</taxon>
    </lineage>
</organism>
<dbReference type="Proteomes" id="UP000678276">
    <property type="component" value="Unassembled WGS sequence"/>
</dbReference>
<evidence type="ECO:0000313" key="5">
    <source>
        <dbReference type="Proteomes" id="UP000678276"/>
    </source>
</evidence>
<feature type="domain" description="Flagellar basal body rod protein N-terminal" evidence="3">
    <location>
        <begin position="18"/>
        <end position="37"/>
    </location>
</feature>
<dbReference type="RefSeq" id="WP_209594135.1">
    <property type="nucleotide sequence ID" value="NZ_JAGJCF010000004.1"/>
</dbReference>
<evidence type="ECO:0000259" key="3">
    <source>
        <dbReference type="Pfam" id="PF00460"/>
    </source>
</evidence>
<sequence>MDNVYLFGLTSQRNSWLTARQAVVAENVANADTPDYKTKEIAAFDDVMKDVGMRMAADDKAHIALGGGSSEGVARTGHQDWTVAATDKSVTIEEEMLKTGEISRSYSLNSSVMKAFHRMMLNTVKG</sequence>
<dbReference type="Pfam" id="PF00460">
    <property type="entry name" value="Flg_bb_rod"/>
    <property type="match status" value="1"/>
</dbReference>
<name>A0ABS4BGA1_9HYPH</name>
<comment type="subcellular location">
    <subcellularLocation>
        <location evidence="1">Bacterial flagellum basal body</location>
    </subcellularLocation>
</comment>
<evidence type="ECO:0000256" key="1">
    <source>
        <dbReference type="ARBA" id="ARBA00004117"/>
    </source>
</evidence>
<dbReference type="InterPro" id="IPR001444">
    <property type="entry name" value="Flag_bb_rod_N"/>
</dbReference>
<keyword evidence="4" id="KW-0969">Cilium</keyword>
<dbReference type="EMBL" id="JAGJCF010000004">
    <property type="protein sequence ID" value="MBP0615736.1"/>
    <property type="molecule type" value="Genomic_DNA"/>
</dbReference>
<gene>
    <name evidence="4" type="primary">flgB</name>
    <name evidence="4" type="ORF">J6595_09105</name>
</gene>
<accession>A0ABS4BGA1</accession>
<dbReference type="InterPro" id="IPR019776">
    <property type="entry name" value="Flagellar_basal_body_rod_CS"/>
</dbReference>
<dbReference type="PROSITE" id="PS00588">
    <property type="entry name" value="FLAGELLA_BB_ROD"/>
    <property type="match status" value="1"/>
</dbReference>
<keyword evidence="4" id="KW-0282">Flagellum</keyword>
<proteinExistence type="inferred from homology"/>
<keyword evidence="4" id="KW-0966">Cell projection</keyword>
<protein>
    <submittedName>
        <fullName evidence="4">Flagellar basal body rod protein FlgB</fullName>
    </submittedName>
</protein>
<comment type="similarity">
    <text evidence="2">Belongs to the flagella basal body rod proteins family.</text>
</comment>
<evidence type="ECO:0000313" key="4">
    <source>
        <dbReference type="EMBL" id="MBP0615736.1"/>
    </source>
</evidence>
<keyword evidence="5" id="KW-1185">Reference proteome</keyword>
<reference evidence="4 5" key="1">
    <citation type="submission" date="2021-04" db="EMBL/GenBank/DDBJ databases">
        <title>Whole genome sequence of Jiella sp. KSK16Y-1.</title>
        <authorList>
            <person name="Tuo L."/>
        </authorList>
    </citation>
    <scope>NUCLEOTIDE SEQUENCE [LARGE SCALE GENOMIC DNA]</scope>
    <source>
        <strain evidence="4 5">KSK16Y-1</strain>
    </source>
</reference>
<evidence type="ECO:0000256" key="2">
    <source>
        <dbReference type="ARBA" id="ARBA00009677"/>
    </source>
</evidence>